<reference evidence="5" key="1">
    <citation type="submission" date="2009-08" db="EMBL/GenBank/DDBJ databases">
        <title>Annotation of Salpingoeca rosetta.</title>
        <authorList>
            <consortium name="The Broad Institute Genome Sequencing Platform"/>
            <person name="Russ C."/>
            <person name="Cuomo C."/>
            <person name="Burger G."/>
            <person name="Gray M.W."/>
            <person name="Holland P.W.H."/>
            <person name="King N."/>
            <person name="Lang F.B.F."/>
            <person name="Roger A.J."/>
            <person name="Ruiz-Trillo I."/>
            <person name="Young S.K."/>
            <person name="Zeng Q."/>
            <person name="Gargeya S."/>
            <person name="Alvarado L."/>
            <person name="Berlin A."/>
            <person name="Chapman S.B."/>
            <person name="Chen Z."/>
            <person name="Freedman E."/>
            <person name="Gellesch M."/>
            <person name="Goldberg J."/>
            <person name="Griggs A."/>
            <person name="Gujja S."/>
            <person name="Heilman E."/>
            <person name="Heiman D."/>
            <person name="Howarth C."/>
            <person name="Mehta T."/>
            <person name="Neiman D."/>
            <person name="Pearson M."/>
            <person name="Roberts A."/>
            <person name="Saif S."/>
            <person name="Shea T."/>
            <person name="Shenoy N."/>
            <person name="Sisk P."/>
            <person name="Stolte C."/>
            <person name="Sykes S."/>
            <person name="White J."/>
            <person name="Yandava C."/>
            <person name="Haas B."/>
            <person name="Nusbaum C."/>
            <person name="Birren B."/>
        </authorList>
    </citation>
    <scope>NUCLEOTIDE SEQUENCE [LARGE SCALE GENOMIC DNA]</scope>
    <source>
        <strain evidence="5">ATCC 50818</strain>
    </source>
</reference>
<dbReference type="EC" id="5.2.1.8" evidence="3"/>
<dbReference type="OrthoDB" id="5829758at2759"/>
<accession>F2UBJ0</accession>
<evidence type="ECO:0000259" key="4">
    <source>
        <dbReference type="PROSITE" id="PS50059"/>
    </source>
</evidence>
<organism evidence="6">
    <name type="scientific">Salpingoeca rosetta (strain ATCC 50818 / BSB-021)</name>
    <dbReference type="NCBI Taxonomy" id="946362"/>
    <lineage>
        <taxon>Eukaryota</taxon>
        <taxon>Choanoflagellata</taxon>
        <taxon>Craspedida</taxon>
        <taxon>Salpingoecidae</taxon>
        <taxon>Salpingoeca</taxon>
    </lineage>
</organism>
<dbReference type="eggNOG" id="KOG0545">
    <property type="taxonomic scope" value="Eukaryota"/>
</dbReference>
<dbReference type="InParanoid" id="F2UBJ0"/>
<sequence>MDDGAGDAAPVVAWQPGDKAVLHFRTTNTATGHVLDDTRKMHLGPFELRVGKSFLVEEWEQVVKTMKVGEKRKFTAADETVRQYPQLARVLRKESERKHAEEHGHEFHDTPRTPTCCFHHMAHDKENADLLDLAPGCLDCEVVVLLEKANTFEKELWEMTLEEKLTKLPQLKEQGKAAFVAKQYEAAAEKYTRALALIENLANKQHLDPTHMDEDKNPDDNAIRNLAARISKALGAAAKKDNQLYKNMFKAAMK</sequence>
<dbReference type="InterPro" id="IPR011990">
    <property type="entry name" value="TPR-like_helical_dom_sf"/>
</dbReference>
<comment type="catalytic activity">
    <reaction evidence="3">
        <text>[protein]-peptidylproline (omega=180) = [protein]-peptidylproline (omega=0)</text>
        <dbReference type="Rhea" id="RHEA:16237"/>
        <dbReference type="Rhea" id="RHEA-COMP:10747"/>
        <dbReference type="Rhea" id="RHEA-COMP:10748"/>
        <dbReference type="ChEBI" id="CHEBI:83833"/>
        <dbReference type="ChEBI" id="CHEBI:83834"/>
        <dbReference type="EC" id="5.2.1.8"/>
    </reaction>
</comment>
<name>F2UBJ0_SALR5</name>
<dbReference type="KEGG" id="sre:PTSG_05551"/>
<dbReference type="EMBL" id="GL832967">
    <property type="protein sequence ID" value="EGD73856.1"/>
    <property type="molecule type" value="Genomic_DNA"/>
</dbReference>
<feature type="domain" description="PPIase FKBP-type" evidence="4">
    <location>
        <begin position="17"/>
        <end position="75"/>
    </location>
</feature>
<dbReference type="SUPFAM" id="SSF48452">
    <property type="entry name" value="TPR-like"/>
    <property type="match status" value="1"/>
</dbReference>
<dbReference type="Proteomes" id="UP000007799">
    <property type="component" value="Unassembled WGS sequence"/>
</dbReference>
<keyword evidence="3" id="KW-0697">Rotamase</keyword>
<evidence type="ECO:0000256" key="3">
    <source>
        <dbReference type="PROSITE-ProRule" id="PRU00277"/>
    </source>
</evidence>
<keyword evidence="3" id="KW-0413">Isomerase</keyword>
<keyword evidence="6" id="KW-1185">Reference proteome</keyword>
<keyword evidence="1" id="KW-0677">Repeat</keyword>
<dbReference type="InterPro" id="IPR046357">
    <property type="entry name" value="PPIase_dom_sf"/>
</dbReference>
<dbReference type="FunCoup" id="F2UBJ0">
    <property type="interactions" value="1089"/>
</dbReference>
<dbReference type="Gene3D" id="1.25.40.10">
    <property type="entry name" value="Tetratricopeptide repeat domain"/>
    <property type="match status" value="1"/>
</dbReference>
<evidence type="ECO:0000313" key="5">
    <source>
        <dbReference type="EMBL" id="EGD73856.1"/>
    </source>
</evidence>
<evidence type="ECO:0000313" key="6">
    <source>
        <dbReference type="Proteomes" id="UP000007799"/>
    </source>
</evidence>
<gene>
    <name evidence="5" type="ORF">PTSG_05551</name>
</gene>
<dbReference type="GO" id="GO:0003755">
    <property type="term" value="F:peptidyl-prolyl cis-trans isomerase activity"/>
    <property type="evidence" value="ECO:0007669"/>
    <property type="project" value="UniProtKB-KW"/>
</dbReference>
<evidence type="ECO:0000256" key="2">
    <source>
        <dbReference type="ARBA" id="ARBA00022803"/>
    </source>
</evidence>
<dbReference type="GeneID" id="16073996"/>
<dbReference type="InterPro" id="IPR001179">
    <property type="entry name" value="PPIase_FKBP_dom"/>
</dbReference>
<dbReference type="AlphaFoldDB" id="F2UBJ0"/>
<dbReference type="Pfam" id="PF00254">
    <property type="entry name" value="FKBP_C"/>
    <property type="match status" value="1"/>
</dbReference>
<evidence type="ECO:0000256" key="1">
    <source>
        <dbReference type="ARBA" id="ARBA00022737"/>
    </source>
</evidence>
<dbReference type="PANTHER" id="PTHR11242:SF0">
    <property type="entry name" value="TPR_REGION DOMAIN-CONTAINING PROTEIN"/>
    <property type="match status" value="1"/>
</dbReference>
<proteinExistence type="predicted"/>
<keyword evidence="2" id="KW-0802">TPR repeat</keyword>
<dbReference type="InterPro" id="IPR039663">
    <property type="entry name" value="AIP/AIPL1/TTC9"/>
</dbReference>
<dbReference type="RefSeq" id="XP_004993419.1">
    <property type="nucleotide sequence ID" value="XM_004993362.1"/>
</dbReference>
<dbReference type="PANTHER" id="PTHR11242">
    <property type="entry name" value="ARYL HYDROCARBON RECEPTOR INTERACTING PROTEIN RELATED"/>
    <property type="match status" value="1"/>
</dbReference>
<dbReference type="PROSITE" id="PS50059">
    <property type="entry name" value="FKBP_PPIASE"/>
    <property type="match status" value="1"/>
</dbReference>
<dbReference type="SUPFAM" id="SSF54534">
    <property type="entry name" value="FKBP-like"/>
    <property type="match status" value="1"/>
</dbReference>
<dbReference type="STRING" id="946362.F2UBJ0"/>
<protein>
    <recommendedName>
        <fullName evidence="3">peptidylprolyl isomerase</fullName>
        <ecNumber evidence="3">5.2.1.8</ecNumber>
    </recommendedName>
</protein>
<dbReference type="Gene3D" id="3.10.50.40">
    <property type="match status" value="1"/>
</dbReference>